<proteinExistence type="predicted"/>
<dbReference type="InterPro" id="IPR015947">
    <property type="entry name" value="PUA-like_sf"/>
</dbReference>
<sequence length="224" mass="24541">MSYTKDKDREKLLAALDELPLFPLPKVVLFPRALLPLHVFEPRYRTMLRDCLDTHGAMAVVLIADPGKLDLHGHPPIHAVASVGTVVEHQPLEDGRSNILLSGAARVKLEELPFLPPYRRARATILEEHGEEVSSTDRTALVGAATAFATEVKKSDPMFHFRLPPESTIGAIADLCAHHLVIDAAARQAILEELHVATRVQRVIREISLQRQLLAGSSNGGATN</sequence>
<dbReference type="EMBL" id="CP089984">
    <property type="protein sequence ID" value="WXB15668.1"/>
    <property type="molecule type" value="Genomic_DNA"/>
</dbReference>
<dbReference type="SMART" id="SM00464">
    <property type="entry name" value="LON"/>
    <property type="match status" value="1"/>
</dbReference>
<dbReference type="PROSITE" id="PS51787">
    <property type="entry name" value="LON_N"/>
    <property type="match status" value="1"/>
</dbReference>
<organism evidence="2 3">
    <name type="scientific">Pendulispora albinea</name>
    <dbReference type="NCBI Taxonomy" id="2741071"/>
    <lineage>
        <taxon>Bacteria</taxon>
        <taxon>Pseudomonadati</taxon>
        <taxon>Myxococcota</taxon>
        <taxon>Myxococcia</taxon>
        <taxon>Myxococcales</taxon>
        <taxon>Sorangiineae</taxon>
        <taxon>Pendulisporaceae</taxon>
        <taxon>Pendulispora</taxon>
    </lineage>
</organism>
<dbReference type="Pfam" id="PF02190">
    <property type="entry name" value="LON_substr_bdg"/>
    <property type="match status" value="1"/>
</dbReference>
<dbReference type="InterPro" id="IPR003111">
    <property type="entry name" value="Lon_prtase_N"/>
</dbReference>
<dbReference type="Proteomes" id="UP001370348">
    <property type="component" value="Chromosome"/>
</dbReference>
<gene>
    <name evidence="2" type="ORF">LZC94_00045</name>
</gene>
<evidence type="ECO:0000313" key="2">
    <source>
        <dbReference type="EMBL" id="WXB15668.1"/>
    </source>
</evidence>
<dbReference type="PANTHER" id="PTHR46732">
    <property type="entry name" value="ATP-DEPENDENT PROTEASE LA (LON) DOMAIN PROTEIN"/>
    <property type="match status" value="1"/>
</dbReference>
<dbReference type="RefSeq" id="WP_394825303.1">
    <property type="nucleotide sequence ID" value="NZ_CP089984.1"/>
</dbReference>
<dbReference type="InterPro" id="IPR046336">
    <property type="entry name" value="Lon_prtase_N_sf"/>
</dbReference>
<accession>A0ABZ2LXJ8</accession>
<keyword evidence="3" id="KW-1185">Reference proteome</keyword>
<reference evidence="2 3" key="1">
    <citation type="submission" date="2021-12" db="EMBL/GenBank/DDBJ databases">
        <title>Discovery of the Pendulisporaceae a myxobacterial family with distinct sporulation behavior and unique specialized metabolism.</title>
        <authorList>
            <person name="Garcia R."/>
            <person name="Popoff A."/>
            <person name="Bader C.D."/>
            <person name="Loehr J."/>
            <person name="Walesch S."/>
            <person name="Walt C."/>
            <person name="Boldt J."/>
            <person name="Bunk B."/>
            <person name="Haeckl F.J.F.P.J."/>
            <person name="Gunesch A.P."/>
            <person name="Birkelbach J."/>
            <person name="Nuebel U."/>
            <person name="Pietschmann T."/>
            <person name="Bach T."/>
            <person name="Mueller R."/>
        </authorList>
    </citation>
    <scope>NUCLEOTIDE SEQUENCE [LARGE SCALE GENOMIC DNA]</scope>
    <source>
        <strain evidence="2 3">MSr11954</strain>
    </source>
</reference>
<name>A0ABZ2LXJ8_9BACT</name>
<protein>
    <submittedName>
        <fullName evidence="2">LON peptidase substrate-binding domain-containing protein</fullName>
    </submittedName>
</protein>
<evidence type="ECO:0000259" key="1">
    <source>
        <dbReference type="PROSITE" id="PS51787"/>
    </source>
</evidence>
<dbReference type="Gene3D" id="1.20.58.1480">
    <property type="match status" value="1"/>
</dbReference>
<dbReference type="PANTHER" id="PTHR46732:SF8">
    <property type="entry name" value="ATP-DEPENDENT PROTEASE LA (LON) DOMAIN PROTEIN"/>
    <property type="match status" value="1"/>
</dbReference>
<dbReference type="Gene3D" id="2.30.130.40">
    <property type="entry name" value="LON domain-like"/>
    <property type="match status" value="1"/>
</dbReference>
<feature type="domain" description="Lon N-terminal" evidence="1">
    <location>
        <begin position="19"/>
        <end position="211"/>
    </location>
</feature>
<evidence type="ECO:0000313" key="3">
    <source>
        <dbReference type="Proteomes" id="UP001370348"/>
    </source>
</evidence>
<dbReference type="SUPFAM" id="SSF88697">
    <property type="entry name" value="PUA domain-like"/>
    <property type="match status" value="1"/>
</dbReference>